<name>A0ABT3P1S5_9PROT</name>
<evidence type="ECO:0000313" key="2">
    <source>
        <dbReference type="Proteomes" id="UP001526430"/>
    </source>
</evidence>
<organism evidence="1 2">
    <name type="scientific">Sabulicella glaciei</name>
    <dbReference type="NCBI Taxonomy" id="2984948"/>
    <lineage>
        <taxon>Bacteria</taxon>
        <taxon>Pseudomonadati</taxon>
        <taxon>Pseudomonadota</taxon>
        <taxon>Alphaproteobacteria</taxon>
        <taxon>Acetobacterales</taxon>
        <taxon>Acetobacteraceae</taxon>
        <taxon>Sabulicella</taxon>
    </lineage>
</organism>
<dbReference type="EMBL" id="JAPFQI010000020">
    <property type="protein sequence ID" value="MCW8087699.1"/>
    <property type="molecule type" value="Genomic_DNA"/>
</dbReference>
<protein>
    <submittedName>
        <fullName evidence="1">Uncharacterized protein</fullName>
    </submittedName>
</protein>
<dbReference type="Proteomes" id="UP001526430">
    <property type="component" value="Unassembled WGS sequence"/>
</dbReference>
<keyword evidence="2" id="KW-1185">Reference proteome</keyword>
<reference evidence="1 2" key="1">
    <citation type="submission" date="2022-10" db="EMBL/GenBank/DDBJ databases">
        <title>Roseococcus glaciei nov., sp. nov., isolated from glacier.</title>
        <authorList>
            <person name="Liu Q."/>
            <person name="Xin Y.-H."/>
        </authorList>
    </citation>
    <scope>NUCLEOTIDE SEQUENCE [LARGE SCALE GENOMIC DNA]</scope>
    <source>
        <strain evidence="1 2">MDT2-1-1</strain>
    </source>
</reference>
<accession>A0ABT3P1S5</accession>
<comment type="caution">
    <text evidence="1">The sequence shown here is derived from an EMBL/GenBank/DDBJ whole genome shotgun (WGS) entry which is preliminary data.</text>
</comment>
<sequence length="184" mass="19127">MKSIELPAFARRDGLRPHHLAGLAPDVCADRHALRFEERDAAGLPCGVLTMSGSGRYGFGAGGRRGLTVLGDTPGVTRLLLASGAYAALCAHALEAGPGTVCASPGGSWTARAEAALEALIRTRGLWQVTVAQPPGEAGERFAQATTGILRMGGLGLFVAHEVRRLPADFPTLMARRAASMEVA</sequence>
<dbReference type="RefSeq" id="WP_301591906.1">
    <property type="nucleotide sequence ID" value="NZ_JAPFQI010000020.1"/>
</dbReference>
<proteinExistence type="predicted"/>
<gene>
    <name evidence="1" type="ORF">OF850_18980</name>
</gene>
<evidence type="ECO:0000313" key="1">
    <source>
        <dbReference type="EMBL" id="MCW8087699.1"/>
    </source>
</evidence>